<name>A0AAC9LBS9_9PSEU</name>
<dbReference type="Proteomes" id="UP000185511">
    <property type="component" value="Chromosome"/>
</dbReference>
<evidence type="ECO:0000256" key="1">
    <source>
        <dbReference type="SAM" id="MobiDB-lite"/>
    </source>
</evidence>
<feature type="domain" description="DUF218" evidence="3">
    <location>
        <begin position="44"/>
        <end position="170"/>
    </location>
</feature>
<evidence type="ECO:0000313" key="4">
    <source>
        <dbReference type="EMBL" id="APU14878.1"/>
    </source>
</evidence>
<feature type="chain" id="PRO_5042123065" description="DUF218 domain-containing protein" evidence="2">
    <location>
        <begin position="27"/>
        <end position="238"/>
    </location>
</feature>
<feature type="signal peptide" evidence="2">
    <location>
        <begin position="1"/>
        <end position="26"/>
    </location>
</feature>
<sequence length="238" mass="25260">MRRRWRWALAGTAALAVLLGTPAAWAYGSSAGRIVDPDDAPETDVALVLGAGVRPEGRPSRLLAGRLDVAAELYHEGVVRVLLLSGSVGPGDYDEPGTMRDYLVQRGVPQEAIVEDPSGNDTWESCVRTRDVYGVRELIVISQRFHLPRAVALCRSAGLDVHGVPHESGQTNPGGTRFGYLRETGARLPAMMTALFKSPEEVIEADPDSAVTDALAASAVASAGAPPRPPTTEGREAE</sequence>
<evidence type="ECO:0000256" key="2">
    <source>
        <dbReference type="SAM" id="SignalP"/>
    </source>
</evidence>
<dbReference type="AlphaFoldDB" id="A0AAC9LBS9"/>
<dbReference type="GO" id="GO:0005886">
    <property type="term" value="C:plasma membrane"/>
    <property type="evidence" value="ECO:0007669"/>
    <property type="project" value="TreeGrafter"/>
</dbReference>
<dbReference type="RefSeq" id="WP_075740655.1">
    <property type="nucleotide sequence ID" value="NZ_CP016076.1"/>
</dbReference>
<feature type="region of interest" description="Disordered" evidence="1">
    <location>
        <begin position="207"/>
        <end position="238"/>
    </location>
</feature>
<accession>A0AAC9LBS9</accession>
<evidence type="ECO:0000259" key="3">
    <source>
        <dbReference type="Pfam" id="PF02698"/>
    </source>
</evidence>
<gene>
    <name evidence="4" type="ORF">UA74_14100</name>
</gene>
<dbReference type="InterPro" id="IPR051599">
    <property type="entry name" value="Cell_Envelope_Assoc"/>
</dbReference>
<dbReference type="InterPro" id="IPR003848">
    <property type="entry name" value="DUF218"/>
</dbReference>
<organism evidence="4 5">
    <name type="scientific">Actinoalloteichus fjordicus</name>
    <dbReference type="NCBI Taxonomy" id="1612552"/>
    <lineage>
        <taxon>Bacteria</taxon>
        <taxon>Bacillati</taxon>
        <taxon>Actinomycetota</taxon>
        <taxon>Actinomycetes</taxon>
        <taxon>Pseudonocardiales</taxon>
        <taxon>Pseudonocardiaceae</taxon>
        <taxon>Actinoalloteichus</taxon>
    </lineage>
</organism>
<proteinExistence type="predicted"/>
<dbReference type="Gene3D" id="3.40.50.620">
    <property type="entry name" value="HUPs"/>
    <property type="match status" value="1"/>
</dbReference>
<reference evidence="5" key="1">
    <citation type="submission" date="2016-06" db="EMBL/GenBank/DDBJ databases">
        <title>Complete genome sequence of Actinoalloteichus fjordicus DSM 46855 (=ADI127-17), type strain of the new species Actinoalloteichus fjordicus.</title>
        <authorList>
            <person name="Ruckert C."/>
            <person name="Nouioui I."/>
            <person name="Willmese J."/>
            <person name="van Wezel G."/>
            <person name="Klenk H.-P."/>
            <person name="Kalinowski J."/>
            <person name="Zotchev S.B."/>
        </authorList>
    </citation>
    <scope>NUCLEOTIDE SEQUENCE [LARGE SCALE GENOMIC DNA]</scope>
    <source>
        <strain evidence="5">ADI127-7</strain>
    </source>
</reference>
<keyword evidence="2" id="KW-0732">Signal</keyword>
<feature type="compositionally biased region" description="Low complexity" evidence="1">
    <location>
        <begin position="208"/>
        <end position="225"/>
    </location>
</feature>
<dbReference type="CDD" id="cd06259">
    <property type="entry name" value="YdcF-like"/>
    <property type="match status" value="1"/>
</dbReference>
<dbReference type="InterPro" id="IPR014729">
    <property type="entry name" value="Rossmann-like_a/b/a_fold"/>
</dbReference>
<dbReference type="PANTHER" id="PTHR30336">
    <property type="entry name" value="INNER MEMBRANE PROTEIN, PROBABLE PERMEASE"/>
    <property type="match status" value="1"/>
</dbReference>
<protein>
    <recommendedName>
        <fullName evidence="3">DUF218 domain-containing protein</fullName>
    </recommendedName>
</protein>
<keyword evidence="5" id="KW-1185">Reference proteome</keyword>
<dbReference type="KEGG" id="acad:UA74_14100"/>
<evidence type="ECO:0000313" key="5">
    <source>
        <dbReference type="Proteomes" id="UP000185511"/>
    </source>
</evidence>
<dbReference type="Pfam" id="PF02698">
    <property type="entry name" value="DUF218"/>
    <property type="match status" value="1"/>
</dbReference>
<dbReference type="PANTHER" id="PTHR30336:SF6">
    <property type="entry name" value="INTEGRAL MEMBRANE PROTEIN"/>
    <property type="match status" value="1"/>
</dbReference>
<dbReference type="EMBL" id="CP016076">
    <property type="protein sequence ID" value="APU14878.1"/>
    <property type="molecule type" value="Genomic_DNA"/>
</dbReference>